<name>A0AC34F1X5_9BILA</name>
<dbReference type="Proteomes" id="UP000887579">
    <property type="component" value="Unplaced"/>
</dbReference>
<proteinExistence type="predicted"/>
<accession>A0AC34F1X5</accession>
<evidence type="ECO:0000313" key="2">
    <source>
        <dbReference type="WBParaSite" id="ES5_v2.g10940.t1"/>
    </source>
</evidence>
<sequence>MESRLNKRSLCERFPHCQFFDYEDSKNWAKAALIKADILKKNSWFNSFDARNVLVHKYDLMMGETYIGFNTGSYNYSLPKRFVLHFGEVSLKDMDVGELEALEKHRIDSESYHKKSADNLKITVSFMF</sequence>
<organism evidence="1 2">
    <name type="scientific">Panagrolaimus sp. ES5</name>
    <dbReference type="NCBI Taxonomy" id="591445"/>
    <lineage>
        <taxon>Eukaryota</taxon>
        <taxon>Metazoa</taxon>
        <taxon>Ecdysozoa</taxon>
        <taxon>Nematoda</taxon>
        <taxon>Chromadorea</taxon>
        <taxon>Rhabditida</taxon>
        <taxon>Tylenchina</taxon>
        <taxon>Panagrolaimomorpha</taxon>
        <taxon>Panagrolaimoidea</taxon>
        <taxon>Panagrolaimidae</taxon>
        <taxon>Panagrolaimus</taxon>
    </lineage>
</organism>
<dbReference type="WBParaSite" id="ES5_v2.g10940.t1">
    <property type="protein sequence ID" value="ES5_v2.g10940.t1"/>
    <property type="gene ID" value="ES5_v2.g10940"/>
</dbReference>
<protein>
    <submittedName>
        <fullName evidence="2">Uncharacterized protein</fullName>
    </submittedName>
</protein>
<evidence type="ECO:0000313" key="1">
    <source>
        <dbReference type="Proteomes" id="UP000887579"/>
    </source>
</evidence>
<reference evidence="2" key="1">
    <citation type="submission" date="2022-11" db="UniProtKB">
        <authorList>
            <consortium name="WormBaseParasite"/>
        </authorList>
    </citation>
    <scope>IDENTIFICATION</scope>
</reference>